<accession>A0A972SKJ6</accession>
<feature type="region of interest" description="Disordered" evidence="1">
    <location>
        <begin position="82"/>
        <end position="154"/>
    </location>
</feature>
<dbReference type="AlphaFoldDB" id="A0A972SKJ6"/>
<dbReference type="EMBL" id="WOEZ01000148">
    <property type="protein sequence ID" value="NPT58122.1"/>
    <property type="molecule type" value="Genomic_DNA"/>
</dbReference>
<evidence type="ECO:0000313" key="3">
    <source>
        <dbReference type="Proteomes" id="UP000655523"/>
    </source>
</evidence>
<organism evidence="2 3">
    <name type="scientific">Paraburkholderia elongata</name>
    <dbReference type="NCBI Taxonomy" id="2675747"/>
    <lineage>
        <taxon>Bacteria</taxon>
        <taxon>Pseudomonadati</taxon>
        <taxon>Pseudomonadota</taxon>
        <taxon>Betaproteobacteria</taxon>
        <taxon>Burkholderiales</taxon>
        <taxon>Burkholderiaceae</taxon>
        <taxon>Paraburkholderia</taxon>
    </lineage>
</organism>
<dbReference type="Proteomes" id="UP000655523">
    <property type="component" value="Unassembled WGS sequence"/>
</dbReference>
<evidence type="ECO:0000313" key="2">
    <source>
        <dbReference type="EMBL" id="NPT58122.1"/>
    </source>
</evidence>
<protein>
    <submittedName>
        <fullName evidence="2">Uncharacterized protein</fullName>
    </submittedName>
</protein>
<gene>
    <name evidence="2" type="ORF">GNZ13_27030</name>
</gene>
<feature type="compositionally biased region" description="Polar residues" evidence="1">
    <location>
        <begin position="114"/>
        <end position="154"/>
    </location>
</feature>
<name>A0A972SKJ6_9BURK</name>
<reference evidence="2 3" key="1">
    <citation type="submission" date="2019-11" db="EMBL/GenBank/DDBJ databases">
        <title>Metabolism of dissolved organic matter in forest soils.</title>
        <authorList>
            <person name="Cyle K.T."/>
            <person name="Wilhelm R.C."/>
            <person name="Martinez C.E."/>
        </authorList>
    </citation>
    <scope>NUCLEOTIDE SEQUENCE [LARGE SCALE GENOMIC DNA]</scope>
    <source>
        <strain evidence="2 3">5N</strain>
    </source>
</reference>
<comment type="caution">
    <text evidence="2">The sequence shown here is derived from an EMBL/GenBank/DDBJ whole genome shotgun (WGS) entry which is preliminary data.</text>
</comment>
<keyword evidence="3" id="KW-1185">Reference proteome</keyword>
<evidence type="ECO:0000256" key="1">
    <source>
        <dbReference type="SAM" id="MobiDB-lite"/>
    </source>
</evidence>
<sequence length="1266" mass="139315">MRRIESIGVPAETRQLLRDRLQRFLPSHGASSGRLNTAVRPPVFDAELVDFYRNLIFLSGDQVSRAREAYELARDALLKSREQDSPNVDDEAVDVELSPTGAGTTREKPVSFLSDATASAQGNTPEAGSIDTNNGSSGDETQDASESPSPGVTSKIISNPLSLTALSPPPAFDELVTQGWIYIAWDRVIVPGDILRTVLRSQEAIAAPIRAIIEARGLDDYAFSKDFIPAESLREFANDVVAGRRRPSEIASISPAWIAARIWDTPPHAPGTSREDLELHVKHWVNCWRSLGAPSFSLTQILESNEVDSFVNTALDVLTRPSVSPGWEELRVFAAAPMRLMQPHRANQIDARLSMAPTSTIARFRWMEGHAMRHAFGDFAFTESNSLMAVLTNELRESPFVREAWATRLLDLIVDRPILLVQLGMVATSTPVILADMLMSASTCPLACLLIARWDFNGGGWNRSYQIHANQTTEVFAFEDALAMLASHIEAAQIPAHELAALYHEIYKLSLNQKQAFRRREVLSLLRSELSAADLTFKSEVLRTLVISARTEMYPTEAFCAALDMATEGDVADLVEPSDLVTLYLDVVLPKAGQLHFGQLDPSSSHLLCELALRCQTHVRERFLGAIDVQGWQRENPSDTGERYIFRDQLIRRIRLHIHLLARAIAAWPSAVPRELVSGLCAAIHAGAIDRSERNRLDAFNVTLTTGISGSNQPSISLDLAAALRRVEGDLLQTLVAELCQVEEPVVLAEIVANTPASHNGLIMSRLRTLTPETSSSVWSLPAIQARVNALLAAGLIETADAFIAEERNAVTLGKVQGREVARIRIDLGLLVARSDWGGLSTYALPADLTPAERNDASDALDFYRALAELKKEGGDFAGAEATFTRLSQRHPTVIAYAINAFVSRVHRLLNNNVFRVLAGNELAEAKRILSDAERDIMPLIQHSTRDLKPFNVNRIMLKLGAGQTREALELSLQMRETGYDAHVEGFAAVAMARLGSRHEAITALTEVQRAFGRTEFLAAVRENIDTHRPYSTVPNLAVDGDPIPGLRHAFEALARLGHDEQAQVLQERGRIDLYLLDQVRGACASLVAVATMMENLGMLRLEDNISGVLKQLLLSRLVVPQWAVQDQPRGGKARSGGVGERDIVISKGTAELAVIEALVVKSVDTTNLTLHFEKLFDYGSCRFFFHITYSRGADRTRIVSFLKEACAKPPSGISYQDVEDLPDHDSSPIGFKAFYTVDSREIIMTFLVLDMGRPSRDNASGEHDA</sequence>
<proteinExistence type="predicted"/>
<dbReference type="RefSeq" id="WP_172170314.1">
    <property type="nucleotide sequence ID" value="NZ_WOEZ01000148.1"/>
</dbReference>